<keyword evidence="3" id="KW-1185">Reference proteome</keyword>
<feature type="domain" description="HipA-like kinase" evidence="1">
    <location>
        <begin position="10"/>
        <end position="160"/>
    </location>
</feature>
<evidence type="ECO:0000259" key="1">
    <source>
        <dbReference type="Pfam" id="PF20613"/>
    </source>
</evidence>
<sequence>MLQAVTYVRSLFGWSKPHLMQCSDGNLYVVKLSSNPQGIRALANEMICCRLAKLLNLPVPDGQVIHIHESLRTQFLELGFNIGDGPHFGSRYISNSTDNPSDEELGSCINIAQAADIITFDYWLDNNDRYLWRDYGQNILVSRGSDSQIWMIDNANIFNGPNWTPESVLDSVSEYRKFWGPLYAKFVPYLDGPNPFDSAIAAINALPSSDLLEITADLPAEWGVTRAELVTLSFALDCRRWNLSNWLLQLKEHFPLWRSIP</sequence>
<comment type="caution">
    <text evidence="2">The sequence shown here is derived from an EMBL/GenBank/DDBJ whole genome shotgun (WGS) entry which is preliminary data.</text>
</comment>
<keyword evidence="2" id="KW-0808">Transferase</keyword>
<protein>
    <submittedName>
        <fullName evidence="2">HipA family kinase</fullName>
    </submittedName>
</protein>
<dbReference type="GO" id="GO:0016301">
    <property type="term" value="F:kinase activity"/>
    <property type="evidence" value="ECO:0007669"/>
    <property type="project" value="UniProtKB-KW"/>
</dbReference>
<organism evidence="2 3">
    <name type="scientific">Paenibacillus terreus</name>
    <dbReference type="NCBI Taxonomy" id="1387834"/>
    <lineage>
        <taxon>Bacteria</taxon>
        <taxon>Bacillati</taxon>
        <taxon>Bacillota</taxon>
        <taxon>Bacilli</taxon>
        <taxon>Bacillales</taxon>
        <taxon>Paenibacillaceae</taxon>
        <taxon>Paenibacillus</taxon>
    </lineage>
</organism>
<dbReference type="InterPro" id="IPR046748">
    <property type="entry name" value="HipA_2"/>
</dbReference>
<name>A0ABV5B5Q1_9BACL</name>
<reference evidence="2 3" key="1">
    <citation type="submission" date="2024-09" db="EMBL/GenBank/DDBJ databases">
        <authorList>
            <person name="Ruan L."/>
        </authorList>
    </citation>
    <scope>NUCLEOTIDE SEQUENCE [LARGE SCALE GENOMIC DNA]</scope>
    <source>
        <strain evidence="2 3">D33</strain>
    </source>
</reference>
<accession>A0ABV5B5Q1</accession>
<dbReference type="EMBL" id="JBHILM010000008">
    <property type="protein sequence ID" value="MFB5681013.1"/>
    <property type="molecule type" value="Genomic_DNA"/>
</dbReference>
<evidence type="ECO:0000313" key="3">
    <source>
        <dbReference type="Proteomes" id="UP001580407"/>
    </source>
</evidence>
<evidence type="ECO:0000313" key="2">
    <source>
        <dbReference type="EMBL" id="MFB5681013.1"/>
    </source>
</evidence>
<gene>
    <name evidence="2" type="ORF">ACE3NQ_08830</name>
</gene>
<keyword evidence="2" id="KW-0418">Kinase</keyword>
<dbReference type="RefSeq" id="WP_375524807.1">
    <property type="nucleotide sequence ID" value="NZ_JBHILM010000008.1"/>
</dbReference>
<dbReference type="Pfam" id="PF20613">
    <property type="entry name" value="HipA_2"/>
    <property type="match status" value="1"/>
</dbReference>
<proteinExistence type="predicted"/>
<dbReference type="Proteomes" id="UP001580407">
    <property type="component" value="Unassembled WGS sequence"/>
</dbReference>